<sequence>MKSYYVVDDEGYMVASGHYNHDAELKFYRAQHGARLRLGTPQNFVPTDAPSMTHRWHVGRCCWVCPAIDIASEWEKVRYKRDKLLAACDWRILPDAPTPQEERQAWLEYRTALRDITMQPDPLEIGWPITPV</sequence>
<name>A0ABV4B0B6_9BURK</name>
<feature type="domain" description="Phage tail assembly chaperone-like" evidence="1">
    <location>
        <begin position="74"/>
        <end position="131"/>
    </location>
</feature>
<organism evidence="2 3">
    <name type="scientific">Comamonas sediminis</name>
    <dbReference type="NCBI Taxonomy" id="1783360"/>
    <lineage>
        <taxon>Bacteria</taxon>
        <taxon>Pseudomonadati</taxon>
        <taxon>Pseudomonadota</taxon>
        <taxon>Betaproteobacteria</taxon>
        <taxon>Burkholderiales</taxon>
        <taxon>Comamonadaceae</taxon>
        <taxon>Comamonas</taxon>
    </lineage>
</organism>
<dbReference type="RefSeq" id="WP_369459224.1">
    <property type="nucleotide sequence ID" value="NZ_JBGBDC010000002.1"/>
</dbReference>
<evidence type="ECO:0000313" key="3">
    <source>
        <dbReference type="Proteomes" id="UP001562178"/>
    </source>
</evidence>
<dbReference type="InterPro" id="IPR031893">
    <property type="entry name" value="Phage_tail_APC"/>
</dbReference>
<evidence type="ECO:0000313" key="2">
    <source>
        <dbReference type="EMBL" id="MEY2250376.1"/>
    </source>
</evidence>
<reference evidence="2 3" key="1">
    <citation type="journal article" date="2016" name="Int. J. Syst. Evol. Microbiol.">
        <title>Description of Comamonas sediminis sp. nov., isolated from lagoon sediments.</title>
        <authorList>
            <person name="Subhash Y."/>
            <person name="Bang J.J."/>
            <person name="You T.H."/>
            <person name="Lee S.S."/>
        </authorList>
    </citation>
    <scope>NUCLEOTIDE SEQUENCE [LARGE SCALE GENOMIC DNA]</scope>
    <source>
        <strain evidence="2 3">JCM 31169</strain>
    </source>
</reference>
<keyword evidence="3" id="KW-1185">Reference proteome</keyword>
<dbReference type="Pfam" id="PF16778">
    <property type="entry name" value="Phage_tail_APC"/>
    <property type="match status" value="1"/>
</dbReference>
<gene>
    <name evidence="2" type="ORF">AB7A72_05130</name>
</gene>
<dbReference type="EMBL" id="JBGBDC010000002">
    <property type="protein sequence ID" value="MEY2250376.1"/>
    <property type="molecule type" value="Genomic_DNA"/>
</dbReference>
<dbReference type="Proteomes" id="UP001562178">
    <property type="component" value="Unassembled WGS sequence"/>
</dbReference>
<protein>
    <submittedName>
        <fullName evidence="2">Tail fiber assembly protein</fullName>
    </submittedName>
</protein>
<dbReference type="Gene3D" id="6.10.140.1310">
    <property type="match status" value="1"/>
</dbReference>
<comment type="caution">
    <text evidence="2">The sequence shown here is derived from an EMBL/GenBank/DDBJ whole genome shotgun (WGS) entry which is preliminary data.</text>
</comment>
<accession>A0ABV4B0B6</accession>
<evidence type="ECO:0000259" key="1">
    <source>
        <dbReference type="Pfam" id="PF16778"/>
    </source>
</evidence>
<proteinExistence type="predicted"/>